<dbReference type="EMBL" id="JBBJCI010000111">
    <property type="protein sequence ID" value="KAK7248287.1"/>
    <property type="molecule type" value="Genomic_DNA"/>
</dbReference>
<keyword evidence="4" id="KW-1133">Transmembrane helix</keyword>
<dbReference type="PANTHER" id="PTHR43840">
    <property type="entry name" value="MITOCHONDRIAL METAL TRANSPORTER 1-RELATED"/>
    <property type="match status" value="1"/>
</dbReference>
<evidence type="ECO:0000256" key="2">
    <source>
        <dbReference type="ARBA" id="ARBA00022448"/>
    </source>
</evidence>
<sequence length="424" mass="44070">MRRAARIAARQRRITPRHRRLSVLDDAKGITAVGAVVNVGLGCCKVGAGSTLGSPALIADGAHSLSDVLTDVVAYWSYAAARLPPDADHPFGHGKFEAGGSAVVGGALVAAGAGAAHHAAGSVFEPAEALELYAVATCGSVALVSVVAKEWLFRRTRAVGEALRSDVLVANAFHHRSDAWSSVAALAGIAGGHGLGVAIADPVAGVVVGGAVAYQGAKIARDAARELLDETLDGQRVARLERAVAAAVPRCDFSLRARKAGPGVLVDLRLGVEKGLSASAAHQIGEHAKVALGREARAMGLGLADVAVHLDPGDRQESGATDDLGALPDELERRIRAVALGCDRVRAVSHVVLSYEGDAIAAKVDVVLPDALTIGEAHAVAYGVRRALLRRVPEITGVDIDCELDEARPPPPTRRRRRYARRPW</sequence>
<comment type="subcellular location">
    <subcellularLocation>
        <location evidence="1">Membrane</location>
        <topology evidence="1">Multi-pass membrane protein</topology>
    </subcellularLocation>
</comment>
<dbReference type="InterPro" id="IPR036837">
    <property type="entry name" value="Cation_efflux_CTD_sf"/>
</dbReference>
<feature type="region of interest" description="Disordered" evidence="6">
    <location>
        <begin position="405"/>
        <end position="424"/>
    </location>
</feature>
<evidence type="ECO:0000256" key="3">
    <source>
        <dbReference type="ARBA" id="ARBA00022692"/>
    </source>
</evidence>
<dbReference type="Pfam" id="PF01545">
    <property type="entry name" value="Cation_efflux"/>
    <property type="match status" value="1"/>
</dbReference>
<dbReference type="Pfam" id="PF16916">
    <property type="entry name" value="ZT_dimer"/>
    <property type="match status" value="1"/>
</dbReference>
<comment type="caution">
    <text evidence="9">The sequence shown here is derived from an EMBL/GenBank/DDBJ whole genome shotgun (WGS) entry which is preliminary data.</text>
</comment>
<dbReference type="Gene3D" id="3.30.70.1350">
    <property type="entry name" value="Cation efflux protein, cytoplasmic domain"/>
    <property type="match status" value="2"/>
</dbReference>
<evidence type="ECO:0000256" key="4">
    <source>
        <dbReference type="ARBA" id="ARBA00022989"/>
    </source>
</evidence>
<evidence type="ECO:0000313" key="10">
    <source>
        <dbReference type="Proteomes" id="UP001363151"/>
    </source>
</evidence>
<dbReference type="InterPro" id="IPR002524">
    <property type="entry name" value="Cation_efflux"/>
</dbReference>
<organism evidence="9 10">
    <name type="scientific">Aureococcus anophagefferens</name>
    <name type="common">Harmful bloom alga</name>
    <dbReference type="NCBI Taxonomy" id="44056"/>
    <lineage>
        <taxon>Eukaryota</taxon>
        <taxon>Sar</taxon>
        <taxon>Stramenopiles</taxon>
        <taxon>Ochrophyta</taxon>
        <taxon>Pelagophyceae</taxon>
        <taxon>Pelagomonadales</taxon>
        <taxon>Pelagomonadaceae</taxon>
        <taxon>Aureococcus</taxon>
    </lineage>
</organism>
<feature type="domain" description="Cation efflux protein cytoplasmic" evidence="8">
    <location>
        <begin position="327"/>
        <end position="399"/>
    </location>
</feature>
<evidence type="ECO:0000256" key="6">
    <source>
        <dbReference type="SAM" id="MobiDB-lite"/>
    </source>
</evidence>
<feature type="domain" description="Cation efflux protein transmembrane" evidence="7">
    <location>
        <begin position="33"/>
        <end position="228"/>
    </location>
</feature>
<dbReference type="InterPro" id="IPR027469">
    <property type="entry name" value="Cation_efflux_TMD_sf"/>
</dbReference>
<dbReference type="Proteomes" id="UP001363151">
    <property type="component" value="Unassembled WGS sequence"/>
</dbReference>
<dbReference type="PANTHER" id="PTHR43840:SF15">
    <property type="entry name" value="MITOCHONDRIAL METAL TRANSPORTER 1-RELATED"/>
    <property type="match status" value="1"/>
</dbReference>
<evidence type="ECO:0000256" key="1">
    <source>
        <dbReference type="ARBA" id="ARBA00004141"/>
    </source>
</evidence>
<proteinExistence type="predicted"/>
<name>A0ABR1G5L4_AURAN</name>
<reference evidence="9 10" key="1">
    <citation type="submission" date="2024-03" db="EMBL/GenBank/DDBJ databases">
        <title>Aureococcus anophagefferens CCMP1851 and Kratosvirus quantuckense: Draft genome of a second virus-susceptible host strain in the model system.</title>
        <authorList>
            <person name="Chase E."/>
            <person name="Truchon A.R."/>
            <person name="Schepens W."/>
            <person name="Wilhelm S.W."/>
        </authorList>
    </citation>
    <scope>NUCLEOTIDE SEQUENCE [LARGE SCALE GENOMIC DNA]</scope>
    <source>
        <strain evidence="9 10">CCMP1851</strain>
    </source>
</reference>
<evidence type="ECO:0000259" key="8">
    <source>
        <dbReference type="Pfam" id="PF16916"/>
    </source>
</evidence>
<feature type="compositionally biased region" description="Basic residues" evidence="6">
    <location>
        <begin position="413"/>
        <end position="424"/>
    </location>
</feature>
<dbReference type="Gene3D" id="1.20.1510.10">
    <property type="entry name" value="Cation efflux protein transmembrane domain"/>
    <property type="match status" value="1"/>
</dbReference>
<dbReference type="SUPFAM" id="SSF160240">
    <property type="entry name" value="Cation efflux protein cytoplasmic domain-like"/>
    <property type="match status" value="2"/>
</dbReference>
<gene>
    <name evidence="9" type="primary">MMT2</name>
    <name evidence="9" type="ORF">SO694_0034502</name>
</gene>
<dbReference type="InterPro" id="IPR058533">
    <property type="entry name" value="Cation_efflux_TM"/>
</dbReference>
<keyword evidence="2" id="KW-0813">Transport</keyword>
<evidence type="ECO:0000313" key="9">
    <source>
        <dbReference type="EMBL" id="KAK7248287.1"/>
    </source>
</evidence>
<keyword evidence="10" id="KW-1185">Reference proteome</keyword>
<evidence type="ECO:0000256" key="5">
    <source>
        <dbReference type="ARBA" id="ARBA00023136"/>
    </source>
</evidence>
<dbReference type="InterPro" id="IPR050291">
    <property type="entry name" value="CDF_Transporter"/>
</dbReference>
<dbReference type="InterPro" id="IPR027470">
    <property type="entry name" value="Cation_efflux_CTD"/>
</dbReference>
<keyword evidence="3 9" id="KW-0812">Transmembrane</keyword>
<dbReference type="SUPFAM" id="SSF161111">
    <property type="entry name" value="Cation efflux protein transmembrane domain-like"/>
    <property type="match status" value="1"/>
</dbReference>
<protein>
    <submittedName>
        <fullName evidence="9">Cation transmembrane transporter</fullName>
    </submittedName>
</protein>
<keyword evidence="5" id="KW-0472">Membrane</keyword>
<dbReference type="NCBIfam" id="TIGR01297">
    <property type="entry name" value="CDF"/>
    <property type="match status" value="1"/>
</dbReference>
<evidence type="ECO:0000259" key="7">
    <source>
        <dbReference type="Pfam" id="PF01545"/>
    </source>
</evidence>
<accession>A0ABR1G5L4</accession>